<proteinExistence type="predicted"/>
<dbReference type="Proteomes" id="UP000838756">
    <property type="component" value="Unassembled WGS sequence"/>
</dbReference>
<organism evidence="2 3">
    <name type="scientific">Pararge aegeria aegeria</name>
    <dbReference type="NCBI Taxonomy" id="348720"/>
    <lineage>
        <taxon>Eukaryota</taxon>
        <taxon>Metazoa</taxon>
        <taxon>Ecdysozoa</taxon>
        <taxon>Arthropoda</taxon>
        <taxon>Hexapoda</taxon>
        <taxon>Insecta</taxon>
        <taxon>Pterygota</taxon>
        <taxon>Neoptera</taxon>
        <taxon>Endopterygota</taxon>
        <taxon>Lepidoptera</taxon>
        <taxon>Glossata</taxon>
        <taxon>Ditrysia</taxon>
        <taxon>Papilionoidea</taxon>
        <taxon>Nymphalidae</taxon>
        <taxon>Satyrinae</taxon>
        <taxon>Satyrini</taxon>
        <taxon>Parargina</taxon>
        <taxon>Pararge</taxon>
    </lineage>
</organism>
<dbReference type="OrthoDB" id="411871at2759"/>
<feature type="non-terminal residue" evidence="2">
    <location>
        <position position="355"/>
    </location>
</feature>
<dbReference type="AlphaFoldDB" id="A0A8S4QKM8"/>
<accession>A0A8S4QKM8</accession>
<dbReference type="InterPro" id="IPR005135">
    <property type="entry name" value="Endo/exonuclease/phosphatase"/>
</dbReference>
<dbReference type="InterPro" id="IPR036691">
    <property type="entry name" value="Endo/exonu/phosph_ase_sf"/>
</dbReference>
<reference evidence="2" key="1">
    <citation type="submission" date="2022-03" db="EMBL/GenBank/DDBJ databases">
        <authorList>
            <person name="Lindestad O."/>
        </authorList>
    </citation>
    <scope>NUCLEOTIDE SEQUENCE</scope>
</reference>
<dbReference type="Gene3D" id="3.60.10.10">
    <property type="entry name" value="Endonuclease/exonuclease/phosphatase"/>
    <property type="match status" value="1"/>
</dbReference>
<dbReference type="EMBL" id="CAKXAJ010007765">
    <property type="protein sequence ID" value="CAH2210568.1"/>
    <property type="molecule type" value="Genomic_DNA"/>
</dbReference>
<dbReference type="SUPFAM" id="SSF56219">
    <property type="entry name" value="DNase I-like"/>
    <property type="match status" value="1"/>
</dbReference>
<keyword evidence="3" id="KW-1185">Reference proteome</keyword>
<dbReference type="PANTHER" id="PTHR33273:SF2">
    <property type="entry name" value="ENDONUCLEASE_EXONUCLEASE_PHOSPHATASE DOMAIN-CONTAINING PROTEIN"/>
    <property type="match status" value="1"/>
</dbReference>
<dbReference type="CDD" id="cd09077">
    <property type="entry name" value="R1-I-EN"/>
    <property type="match status" value="1"/>
</dbReference>
<protein>
    <submittedName>
        <fullName evidence="2">Jg22675 protein</fullName>
    </submittedName>
</protein>
<comment type="caution">
    <text evidence="2">The sequence shown here is derived from an EMBL/GenBank/DDBJ whole genome shotgun (WGS) entry which is preliminary data.</text>
</comment>
<evidence type="ECO:0000259" key="1">
    <source>
        <dbReference type="Pfam" id="PF14529"/>
    </source>
</evidence>
<dbReference type="PANTHER" id="PTHR33273">
    <property type="entry name" value="DOMAIN-CONTAINING PROTEIN, PUTATIVE-RELATED"/>
    <property type="match status" value="1"/>
</dbReference>
<dbReference type="GO" id="GO:0003824">
    <property type="term" value="F:catalytic activity"/>
    <property type="evidence" value="ECO:0007669"/>
    <property type="project" value="InterPro"/>
</dbReference>
<name>A0A8S4QKM8_9NEOP</name>
<feature type="domain" description="Endonuclease/exonuclease/phosphatase" evidence="1">
    <location>
        <begin position="82"/>
        <end position="199"/>
    </location>
</feature>
<sequence length="355" mass="40327">MIEADKRKIALALIQEPYVGAMGRMKDYTGVRIFQCIGGQNGVVKAAIAVFDKELVVTQELTRTTNNIVVVKISTSAWEVGVVSFYLEPDQPIEPYLNQLRKIVDDLGMRYILVGGDANAKSTWWGSLNTNRRGTAMESALDELDLQVLNQGCTPTFDTVRGNKRYSSCVDITTCSSDMLALVDEWQVDDSVTSSDHNALSFKIHLKKAKGMQINRTTRVFNTKKANWSEFHAKLAQLLNESTINKKEISKLNDKTLLDHTIEIYTKIIIETCKDTIPLKKTIDKLNLPWWNEELAILKQQVATKKRRIRCAALVRRNKVVKEYLETKESYEMLAKKAQIASWKAFCEKQDREGL</sequence>
<evidence type="ECO:0000313" key="3">
    <source>
        <dbReference type="Proteomes" id="UP000838756"/>
    </source>
</evidence>
<gene>
    <name evidence="2" type="primary">jg22675</name>
    <name evidence="2" type="ORF">PAEG_LOCUS2458</name>
</gene>
<dbReference type="Pfam" id="PF14529">
    <property type="entry name" value="Exo_endo_phos_2"/>
    <property type="match status" value="1"/>
</dbReference>
<evidence type="ECO:0000313" key="2">
    <source>
        <dbReference type="EMBL" id="CAH2210568.1"/>
    </source>
</evidence>